<keyword evidence="1" id="KW-0812">Transmembrane</keyword>
<gene>
    <name evidence="3" type="ORF">MITSMUL_04174</name>
</gene>
<sequence>MKFQKGQSILEFAFILPFFLFVLYFVFYLCSYFADYLYLSSIVRDSARSASVITTEDYQKIGYSDVYKNYSDAKLPLNFYEWSPDNRNDFNVSYVKSSGNVQVKAWAKITENTSGSTFVHIVNGLGKLIGSDKDITESFDLKITYEMRSENKQE</sequence>
<dbReference type="Pfam" id="PF07811">
    <property type="entry name" value="TadE"/>
    <property type="match status" value="1"/>
</dbReference>
<accession>C9KLU0</accession>
<dbReference type="InterPro" id="IPR012495">
    <property type="entry name" value="TadE-like_dom"/>
</dbReference>
<dbReference type="AlphaFoldDB" id="C9KLU0"/>
<evidence type="ECO:0000259" key="2">
    <source>
        <dbReference type="Pfam" id="PF07811"/>
    </source>
</evidence>
<feature type="domain" description="TadE-like" evidence="2">
    <location>
        <begin position="6"/>
        <end position="48"/>
    </location>
</feature>
<dbReference type="eggNOG" id="COG4961">
    <property type="taxonomic scope" value="Bacteria"/>
</dbReference>
<name>C9KLU0_9FIRM</name>
<dbReference type="Proteomes" id="UP000003671">
    <property type="component" value="Unassembled WGS sequence"/>
</dbReference>
<proteinExistence type="predicted"/>
<dbReference type="RefSeq" id="WP_005840654.1">
    <property type="nucleotide sequence ID" value="NZ_GG697141.2"/>
</dbReference>
<dbReference type="EMBL" id="ABWK02000012">
    <property type="protein sequence ID" value="EEX69104.1"/>
    <property type="molecule type" value="Genomic_DNA"/>
</dbReference>
<reference evidence="3" key="1">
    <citation type="submission" date="2009-09" db="EMBL/GenBank/DDBJ databases">
        <authorList>
            <person name="Weinstock G."/>
            <person name="Sodergren E."/>
            <person name="Clifton S."/>
            <person name="Fulton L."/>
            <person name="Fulton B."/>
            <person name="Courtney L."/>
            <person name="Fronick C."/>
            <person name="Harrison M."/>
            <person name="Strong C."/>
            <person name="Farmer C."/>
            <person name="Delahaunty K."/>
            <person name="Markovic C."/>
            <person name="Hall O."/>
            <person name="Minx P."/>
            <person name="Tomlinson C."/>
            <person name="Mitreva M."/>
            <person name="Nelson J."/>
            <person name="Hou S."/>
            <person name="Wollam A."/>
            <person name="Pepin K.H."/>
            <person name="Johnson M."/>
            <person name="Bhonagiri V."/>
            <person name="Nash W.E."/>
            <person name="Warren W."/>
            <person name="Chinwalla A."/>
            <person name="Mardis E.R."/>
            <person name="Wilson R.K."/>
        </authorList>
    </citation>
    <scope>NUCLEOTIDE SEQUENCE [LARGE SCALE GENOMIC DNA]</scope>
    <source>
        <strain evidence="3">DSM 20544</strain>
    </source>
</reference>
<comment type="caution">
    <text evidence="3">The sequence shown here is derived from an EMBL/GenBank/DDBJ whole genome shotgun (WGS) entry which is preliminary data.</text>
</comment>
<keyword evidence="1" id="KW-1133">Transmembrane helix</keyword>
<protein>
    <submittedName>
        <fullName evidence="3">TadE-like protein</fullName>
    </submittedName>
</protein>
<evidence type="ECO:0000313" key="4">
    <source>
        <dbReference type="Proteomes" id="UP000003671"/>
    </source>
</evidence>
<keyword evidence="4" id="KW-1185">Reference proteome</keyword>
<dbReference type="HOGENOM" id="CLU_1801864_0_0_9"/>
<feature type="transmembrane region" description="Helical" evidence="1">
    <location>
        <begin position="12"/>
        <end position="34"/>
    </location>
</feature>
<evidence type="ECO:0000256" key="1">
    <source>
        <dbReference type="SAM" id="Phobius"/>
    </source>
</evidence>
<keyword evidence="1" id="KW-0472">Membrane</keyword>
<dbReference type="STRING" id="500635.MITSMUL_04174"/>
<organism evidence="3 4">
    <name type="scientific">Mitsuokella multacida DSM 20544</name>
    <dbReference type="NCBI Taxonomy" id="500635"/>
    <lineage>
        <taxon>Bacteria</taxon>
        <taxon>Bacillati</taxon>
        <taxon>Bacillota</taxon>
        <taxon>Negativicutes</taxon>
        <taxon>Selenomonadales</taxon>
        <taxon>Selenomonadaceae</taxon>
        <taxon>Mitsuokella</taxon>
    </lineage>
</organism>
<dbReference type="GeneID" id="93482557"/>
<evidence type="ECO:0000313" key="3">
    <source>
        <dbReference type="EMBL" id="EEX69104.1"/>
    </source>
</evidence>